<dbReference type="AlphaFoldDB" id="A0A1I0CSD1"/>
<dbReference type="EMBL" id="FOHN01000011">
    <property type="protein sequence ID" value="SET22488.1"/>
    <property type="molecule type" value="Genomic_DNA"/>
</dbReference>
<name>A0A1I0CSD1_9FIRM</name>
<dbReference type="CDD" id="cd06225">
    <property type="entry name" value="HAMP"/>
    <property type="match status" value="1"/>
</dbReference>
<dbReference type="SUPFAM" id="SSF158472">
    <property type="entry name" value="HAMP domain-like"/>
    <property type="match status" value="1"/>
</dbReference>
<dbReference type="SMART" id="SM00304">
    <property type="entry name" value="HAMP"/>
    <property type="match status" value="1"/>
</dbReference>
<dbReference type="STRING" id="29364.SAMN04487772_11135"/>
<evidence type="ECO:0000313" key="7">
    <source>
        <dbReference type="EMBL" id="SET22488.1"/>
    </source>
</evidence>
<dbReference type="Pfam" id="PF06580">
    <property type="entry name" value="His_kinase"/>
    <property type="match status" value="1"/>
</dbReference>
<comment type="subcellular location">
    <subcellularLocation>
        <location evidence="1">Membrane</location>
    </subcellularLocation>
</comment>
<keyword evidence="5" id="KW-1133">Transmembrane helix</keyword>
<evidence type="ECO:0000256" key="5">
    <source>
        <dbReference type="SAM" id="Phobius"/>
    </source>
</evidence>
<dbReference type="Gene3D" id="3.30.565.10">
    <property type="entry name" value="Histidine kinase-like ATPase, C-terminal domain"/>
    <property type="match status" value="1"/>
</dbReference>
<evidence type="ECO:0000256" key="2">
    <source>
        <dbReference type="ARBA" id="ARBA00022553"/>
    </source>
</evidence>
<protein>
    <submittedName>
        <fullName evidence="7">Two-component system, sensor histidine kinase YesM</fullName>
    </submittedName>
</protein>
<evidence type="ECO:0000313" key="8">
    <source>
        <dbReference type="Proteomes" id="UP000199800"/>
    </source>
</evidence>
<gene>
    <name evidence="7" type="ORF">SAMN04487772_11135</name>
</gene>
<accession>A0A1I0CSD1</accession>
<dbReference type="Pfam" id="PF02518">
    <property type="entry name" value="HATPase_c"/>
    <property type="match status" value="1"/>
</dbReference>
<dbReference type="PROSITE" id="PS50885">
    <property type="entry name" value="HAMP"/>
    <property type="match status" value="1"/>
</dbReference>
<sequence>MLVVILYNNQTTKKILIEQTMKSEEAELSLIKDAMSENVRIISDISKRLYFDKMIEKIAFTSYKNYEELLADYNNYTKITDCLNDYYQEIASIKIYLENHTISNTANFIYADFMIRNEEWYRNTVKAGGNVYWSYVNDSLTKKKSLRLSRVLYTADMQQVGILVIVMQNKRTELPIANRKSKTLLAYNNKEIVHSNFKKENYHEIIDIIKEHDKKLFYGKVTYEGQESFLVMVRMQPDYSENFFTLASIGPYEQITKKVNQASMAEILPFLVCIAIAGCLIAAFSYHFSRQINQFRKTMHEAANGNFDTVLHLEGNDELSMLYEDLNVMIGDMQALMREVVAEQVQKEKLNSRQKEVEFKMLASQINPHFLYNTLETIRMKAIVNQQPEIAELAKMLAKIMRRNIQVGEKLVTLESELKLVEYYLKIQYYRFGDRIQSSILVDSEVDTESTRIMPLIIQPLVENAFVHGLEAVDSEGKLTIHVSCNTDIFICVEDNGCGISDKKLEEIMESLNDLETLDRTHIGVCNVNQRIKLQYGEDYGLTIETEEGNGTRVTLKIPVVNPS</sequence>
<organism evidence="7 8">
    <name type="scientific">[Clostridium] polysaccharolyticum</name>
    <dbReference type="NCBI Taxonomy" id="29364"/>
    <lineage>
        <taxon>Bacteria</taxon>
        <taxon>Bacillati</taxon>
        <taxon>Bacillota</taxon>
        <taxon>Clostridia</taxon>
        <taxon>Lachnospirales</taxon>
        <taxon>Lachnospiraceae</taxon>
    </lineage>
</organism>
<dbReference type="InterPro" id="IPR003660">
    <property type="entry name" value="HAMP_dom"/>
</dbReference>
<dbReference type="PANTHER" id="PTHR34220:SF7">
    <property type="entry name" value="SENSOR HISTIDINE KINASE YPDA"/>
    <property type="match status" value="1"/>
</dbReference>
<evidence type="ECO:0000259" key="6">
    <source>
        <dbReference type="PROSITE" id="PS50885"/>
    </source>
</evidence>
<dbReference type="InterPro" id="IPR003594">
    <property type="entry name" value="HATPase_dom"/>
</dbReference>
<dbReference type="PANTHER" id="PTHR34220">
    <property type="entry name" value="SENSOR HISTIDINE KINASE YPDA"/>
    <property type="match status" value="1"/>
</dbReference>
<feature type="transmembrane region" description="Helical" evidence="5">
    <location>
        <begin position="267"/>
        <end position="289"/>
    </location>
</feature>
<dbReference type="RefSeq" id="WP_242939706.1">
    <property type="nucleotide sequence ID" value="NZ_FOHN01000011.1"/>
</dbReference>
<keyword evidence="2" id="KW-0597">Phosphoprotein</keyword>
<keyword evidence="3" id="KW-0808">Transferase</keyword>
<keyword evidence="5" id="KW-0812">Transmembrane</keyword>
<evidence type="ECO:0000256" key="3">
    <source>
        <dbReference type="ARBA" id="ARBA00022679"/>
    </source>
</evidence>
<dbReference type="Proteomes" id="UP000199800">
    <property type="component" value="Unassembled WGS sequence"/>
</dbReference>
<dbReference type="Gene3D" id="6.10.340.10">
    <property type="match status" value="1"/>
</dbReference>
<dbReference type="InterPro" id="IPR050640">
    <property type="entry name" value="Bact_2-comp_sensor_kinase"/>
</dbReference>
<evidence type="ECO:0000256" key="4">
    <source>
        <dbReference type="ARBA" id="ARBA00022777"/>
    </source>
</evidence>
<feature type="domain" description="HAMP" evidence="6">
    <location>
        <begin position="286"/>
        <end position="338"/>
    </location>
</feature>
<dbReference type="GO" id="GO:0000155">
    <property type="term" value="F:phosphorelay sensor kinase activity"/>
    <property type="evidence" value="ECO:0007669"/>
    <property type="project" value="InterPro"/>
</dbReference>
<dbReference type="Pfam" id="PF00672">
    <property type="entry name" value="HAMP"/>
    <property type="match status" value="1"/>
</dbReference>
<dbReference type="SUPFAM" id="SSF55874">
    <property type="entry name" value="ATPase domain of HSP90 chaperone/DNA topoisomerase II/histidine kinase"/>
    <property type="match status" value="1"/>
</dbReference>
<keyword evidence="5" id="KW-0472">Membrane</keyword>
<dbReference type="InterPro" id="IPR036890">
    <property type="entry name" value="HATPase_C_sf"/>
</dbReference>
<dbReference type="GO" id="GO:0016020">
    <property type="term" value="C:membrane"/>
    <property type="evidence" value="ECO:0007669"/>
    <property type="project" value="UniProtKB-SubCell"/>
</dbReference>
<dbReference type="SMART" id="SM00387">
    <property type="entry name" value="HATPase_c"/>
    <property type="match status" value="1"/>
</dbReference>
<keyword evidence="8" id="KW-1185">Reference proteome</keyword>
<reference evidence="7 8" key="1">
    <citation type="submission" date="2016-10" db="EMBL/GenBank/DDBJ databases">
        <authorList>
            <person name="de Groot N.N."/>
        </authorList>
    </citation>
    <scope>NUCLEOTIDE SEQUENCE [LARGE SCALE GENOMIC DNA]</scope>
    <source>
        <strain evidence="7 8">DSM 1801</strain>
    </source>
</reference>
<dbReference type="InterPro" id="IPR010559">
    <property type="entry name" value="Sig_transdc_His_kin_internal"/>
</dbReference>
<keyword evidence="4 7" id="KW-0418">Kinase</keyword>
<proteinExistence type="predicted"/>
<evidence type="ECO:0000256" key="1">
    <source>
        <dbReference type="ARBA" id="ARBA00004370"/>
    </source>
</evidence>